<dbReference type="PANTHER" id="PTHR12151">
    <property type="entry name" value="ELECTRON TRANSPORT PROTIN SCO1/SENC FAMILY MEMBER"/>
    <property type="match status" value="1"/>
</dbReference>
<evidence type="ECO:0000256" key="1">
    <source>
        <dbReference type="ARBA" id="ARBA00010996"/>
    </source>
</evidence>
<keyword evidence="2" id="KW-0479">Metal-binding</keyword>
<dbReference type="PANTHER" id="PTHR12151:SF25">
    <property type="entry name" value="LINALOOL DEHYDRATASE_ISOMERASE DOMAIN-CONTAINING PROTEIN"/>
    <property type="match status" value="1"/>
</dbReference>
<feature type="disulfide bond" description="Redox-active" evidence="3">
    <location>
        <begin position="112"/>
        <end position="116"/>
    </location>
</feature>
<accession>A0A1Y5HYI0</accession>
<dbReference type="EMBL" id="MABE01000049">
    <property type="protein sequence ID" value="OUS41477.1"/>
    <property type="molecule type" value="Genomic_DNA"/>
</dbReference>
<dbReference type="SUPFAM" id="SSF52833">
    <property type="entry name" value="Thioredoxin-like"/>
    <property type="match status" value="1"/>
</dbReference>
<sequence length="246" mass="27630">MSAPEKNEFAGKKTYMLLVAVVSIFLGLSVFFGTTDRSQGPVGAKQQLTDKQQQQKELKQKLQEELKEQGAYIFPQPINVTDVPFINEEGQTIGKTENLGKWSFLFFGYTFCPDVCPTTLAVMQQMWVKLTPAMQAQTQIVLVSVDPERDTPEQLKTYMDYFDPSFTSFTGKPASLRSFAAQLNAVYAKVERKNKQGEVDPELGYLMDHSANIAILDPNGNYYGFIKPPFSPKKMLKIVTAIEAEI</sequence>
<dbReference type="InterPro" id="IPR036249">
    <property type="entry name" value="Thioredoxin-like_sf"/>
</dbReference>
<dbReference type="GO" id="GO:0046872">
    <property type="term" value="F:metal ion binding"/>
    <property type="evidence" value="ECO:0007669"/>
    <property type="project" value="UniProtKB-KW"/>
</dbReference>
<organism evidence="4 5">
    <name type="scientific">Oleispira antarctica</name>
    <dbReference type="NCBI Taxonomy" id="188908"/>
    <lineage>
        <taxon>Bacteria</taxon>
        <taxon>Pseudomonadati</taxon>
        <taxon>Pseudomonadota</taxon>
        <taxon>Gammaproteobacteria</taxon>
        <taxon>Oceanospirillales</taxon>
        <taxon>Oceanospirillaceae</taxon>
        <taxon>Oleispira</taxon>
    </lineage>
</organism>
<evidence type="ECO:0008006" key="6">
    <source>
        <dbReference type="Google" id="ProtNLM"/>
    </source>
</evidence>
<dbReference type="Gene3D" id="3.40.30.10">
    <property type="entry name" value="Glutaredoxin"/>
    <property type="match status" value="1"/>
</dbReference>
<gene>
    <name evidence="4" type="ORF">A9R00_00735</name>
</gene>
<feature type="binding site" evidence="2">
    <location>
        <position position="112"/>
    </location>
    <ligand>
        <name>Cu cation</name>
        <dbReference type="ChEBI" id="CHEBI:23378"/>
    </ligand>
</feature>
<reference evidence="5" key="1">
    <citation type="journal article" date="2017" name="Proc. Natl. Acad. Sci. U.S.A.">
        <title>Simulation of Deepwater Horizon oil plume reveals substrate specialization within a complex community of hydrocarbon degraders.</title>
        <authorList>
            <person name="Hu P."/>
            <person name="Dubinsky E.A."/>
            <person name="Probst A.J."/>
            <person name="Wang J."/>
            <person name="Sieber C.M.K."/>
            <person name="Tom L.M."/>
            <person name="Gardinali P."/>
            <person name="Banfield J.F."/>
            <person name="Atlas R.M."/>
            <person name="Andersen G.L."/>
        </authorList>
    </citation>
    <scope>NUCLEOTIDE SEQUENCE [LARGE SCALE GENOMIC DNA]</scope>
</reference>
<evidence type="ECO:0000313" key="4">
    <source>
        <dbReference type="EMBL" id="OUS41477.1"/>
    </source>
</evidence>
<evidence type="ECO:0000313" key="5">
    <source>
        <dbReference type="Proteomes" id="UP000227088"/>
    </source>
</evidence>
<dbReference type="CDD" id="cd02968">
    <property type="entry name" value="SCO"/>
    <property type="match status" value="1"/>
</dbReference>
<dbReference type="AlphaFoldDB" id="A0A1Y5HYI0"/>
<evidence type="ECO:0000256" key="2">
    <source>
        <dbReference type="PIRSR" id="PIRSR603782-1"/>
    </source>
</evidence>
<dbReference type="Pfam" id="PF02630">
    <property type="entry name" value="SCO1-SenC"/>
    <property type="match status" value="1"/>
</dbReference>
<feature type="binding site" evidence="2">
    <location>
        <position position="209"/>
    </location>
    <ligand>
        <name>Cu cation</name>
        <dbReference type="ChEBI" id="CHEBI:23378"/>
    </ligand>
</feature>
<dbReference type="InterPro" id="IPR003782">
    <property type="entry name" value="SCO1/SenC"/>
</dbReference>
<name>A0A1Y5HYI0_OLEAN</name>
<keyword evidence="3" id="KW-1015">Disulfide bond</keyword>
<feature type="binding site" evidence="2">
    <location>
        <position position="116"/>
    </location>
    <ligand>
        <name>Cu cation</name>
        <dbReference type="ChEBI" id="CHEBI:23378"/>
    </ligand>
</feature>
<keyword evidence="2" id="KW-0186">Copper</keyword>
<comment type="caution">
    <text evidence="4">The sequence shown here is derived from an EMBL/GenBank/DDBJ whole genome shotgun (WGS) entry which is preliminary data.</text>
</comment>
<evidence type="ECO:0000256" key="3">
    <source>
        <dbReference type="PIRSR" id="PIRSR603782-2"/>
    </source>
</evidence>
<protein>
    <recommendedName>
        <fullName evidence="6">Thioredoxin domain-containing protein</fullName>
    </recommendedName>
</protein>
<dbReference type="Proteomes" id="UP000227088">
    <property type="component" value="Unassembled WGS sequence"/>
</dbReference>
<comment type="similarity">
    <text evidence="1">Belongs to the SCO1/2 family.</text>
</comment>
<proteinExistence type="inferred from homology"/>